<keyword evidence="1 5" id="KW-0963">Cytoplasm</keyword>
<evidence type="ECO:0000256" key="2">
    <source>
        <dbReference type="ARBA" id="ARBA00022679"/>
    </source>
</evidence>
<name>A0ABT9DTM0_9PROT</name>
<keyword evidence="7" id="KW-1185">Reference proteome</keyword>
<sequence length="369" mass="40041">MRTEDFDFALPERLIAQAPMRPRDAARLLVVRPEGSEDRIVRDLPGLLGPGDVMVVNDTRVIPARLRGRRGEAAIEIMLNRAAEDGTWEALVRNARRLRPGDAIAIEGAPDLPCRVLAREGGTARLDFGPDPARLAAALEAAGEVPLPPYITRPEGPRPEDRADYQTVFARRPGAVAAPTASLHFTEDLLAALEARGVRRATVTLHVGAGTFLPLRAEDPRQHRLHAEWGEVTEEAAALINAARPAGGRILAIGTTALRLLETAARGEEDGVEDKLRPVRPWRGLTDIFLLPGHRFRAADLLMTNFHLPRSTLFMLVSAFAGTARMRAAYAHAIEQGYRFYSYGDGSLLFRNEDAVAGPGASEGKGTAA</sequence>
<keyword evidence="2 5" id="KW-0808">Transferase</keyword>
<dbReference type="NCBIfam" id="NF001140">
    <property type="entry name" value="PRK00147.1"/>
    <property type="match status" value="1"/>
</dbReference>
<comment type="subunit">
    <text evidence="5">Monomer.</text>
</comment>
<comment type="subcellular location">
    <subcellularLocation>
        <location evidence="5">Cytoplasm</location>
    </subcellularLocation>
</comment>
<proteinExistence type="inferred from homology"/>
<comment type="function">
    <text evidence="5">Transfers and isomerizes the ribose moiety from AdoMet to the 7-aminomethyl group of 7-deazaguanine (preQ1-tRNA) to give epoxyqueuosine (oQ-tRNA).</text>
</comment>
<evidence type="ECO:0000256" key="5">
    <source>
        <dbReference type="HAMAP-Rule" id="MF_00113"/>
    </source>
</evidence>
<dbReference type="Pfam" id="PF02547">
    <property type="entry name" value="Queuosine_synth"/>
    <property type="match status" value="1"/>
</dbReference>
<dbReference type="NCBIfam" id="TIGR00113">
    <property type="entry name" value="queA"/>
    <property type="match status" value="1"/>
</dbReference>
<evidence type="ECO:0000256" key="1">
    <source>
        <dbReference type="ARBA" id="ARBA00022490"/>
    </source>
</evidence>
<dbReference type="InterPro" id="IPR042118">
    <property type="entry name" value="QueA_dom1"/>
</dbReference>
<reference evidence="6 7" key="1">
    <citation type="submission" date="2023-08" db="EMBL/GenBank/DDBJ databases">
        <title>The draft genome sequence of Paracraurococcus sp. LOR1-02.</title>
        <authorList>
            <person name="Kingkaew E."/>
            <person name="Tanasupawat S."/>
        </authorList>
    </citation>
    <scope>NUCLEOTIDE SEQUENCE [LARGE SCALE GENOMIC DNA]</scope>
    <source>
        <strain evidence="6 7">LOR1-02</strain>
    </source>
</reference>
<comment type="pathway">
    <text evidence="5">tRNA modification; tRNA-queuosine biosynthesis.</text>
</comment>
<evidence type="ECO:0000313" key="7">
    <source>
        <dbReference type="Proteomes" id="UP001243009"/>
    </source>
</evidence>
<dbReference type="PANTHER" id="PTHR30307:SF0">
    <property type="entry name" value="S-ADENOSYLMETHIONINE:TRNA RIBOSYLTRANSFERASE-ISOMERASE"/>
    <property type="match status" value="1"/>
</dbReference>
<keyword evidence="3 5" id="KW-0949">S-adenosyl-L-methionine</keyword>
<protein>
    <recommendedName>
        <fullName evidence="5">S-adenosylmethionine:tRNA ribosyltransferase-isomerase</fullName>
        <ecNumber evidence="5">2.4.99.17</ecNumber>
    </recommendedName>
    <alternativeName>
        <fullName evidence="5">Queuosine biosynthesis protein QueA</fullName>
    </alternativeName>
</protein>
<organism evidence="6 7">
    <name type="scientific">Paracraurococcus lichenis</name>
    <dbReference type="NCBI Taxonomy" id="3064888"/>
    <lineage>
        <taxon>Bacteria</taxon>
        <taxon>Pseudomonadati</taxon>
        <taxon>Pseudomonadota</taxon>
        <taxon>Alphaproteobacteria</taxon>
        <taxon>Acetobacterales</taxon>
        <taxon>Roseomonadaceae</taxon>
        <taxon>Paracraurococcus</taxon>
    </lineage>
</organism>
<dbReference type="InterPro" id="IPR042119">
    <property type="entry name" value="QueA_dom2"/>
</dbReference>
<dbReference type="InterPro" id="IPR003699">
    <property type="entry name" value="QueA"/>
</dbReference>
<dbReference type="RefSeq" id="WP_305102284.1">
    <property type="nucleotide sequence ID" value="NZ_JAUTWS010000002.1"/>
</dbReference>
<dbReference type="Gene3D" id="2.40.10.240">
    <property type="entry name" value="QueA-like"/>
    <property type="match status" value="1"/>
</dbReference>
<dbReference type="HAMAP" id="MF_00113">
    <property type="entry name" value="QueA"/>
    <property type="match status" value="1"/>
</dbReference>
<evidence type="ECO:0000256" key="3">
    <source>
        <dbReference type="ARBA" id="ARBA00022691"/>
    </source>
</evidence>
<dbReference type="PANTHER" id="PTHR30307">
    <property type="entry name" value="S-ADENOSYLMETHIONINE:TRNA RIBOSYLTRANSFERASE-ISOMERASE"/>
    <property type="match status" value="1"/>
</dbReference>
<evidence type="ECO:0000313" key="6">
    <source>
        <dbReference type="EMBL" id="MDO9707242.1"/>
    </source>
</evidence>
<gene>
    <name evidence="5 6" type="primary">queA</name>
    <name evidence="6" type="ORF">Q7A36_02725</name>
</gene>
<dbReference type="Gene3D" id="3.40.1780.10">
    <property type="entry name" value="QueA-like"/>
    <property type="match status" value="1"/>
</dbReference>
<comment type="catalytic activity">
    <reaction evidence="5">
        <text>7-aminomethyl-7-carbaguanosine(34) in tRNA + S-adenosyl-L-methionine = epoxyqueuosine(34) in tRNA + adenine + L-methionine + 2 H(+)</text>
        <dbReference type="Rhea" id="RHEA:32155"/>
        <dbReference type="Rhea" id="RHEA-COMP:10342"/>
        <dbReference type="Rhea" id="RHEA-COMP:18582"/>
        <dbReference type="ChEBI" id="CHEBI:15378"/>
        <dbReference type="ChEBI" id="CHEBI:16708"/>
        <dbReference type="ChEBI" id="CHEBI:57844"/>
        <dbReference type="ChEBI" id="CHEBI:59789"/>
        <dbReference type="ChEBI" id="CHEBI:82833"/>
        <dbReference type="ChEBI" id="CHEBI:194443"/>
        <dbReference type="EC" id="2.4.99.17"/>
    </reaction>
</comment>
<keyword evidence="6" id="KW-0328">Glycosyltransferase</keyword>
<accession>A0ABT9DTM0</accession>
<dbReference type="GO" id="GO:0051075">
    <property type="term" value="F:S-adenosylmethionine:tRNA ribosyltransferase-isomerase activity"/>
    <property type="evidence" value="ECO:0007669"/>
    <property type="project" value="UniProtKB-EC"/>
</dbReference>
<dbReference type="EC" id="2.4.99.17" evidence="5"/>
<evidence type="ECO:0000256" key="4">
    <source>
        <dbReference type="ARBA" id="ARBA00022785"/>
    </source>
</evidence>
<comment type="caution">
    <text evidence="6">The sequence shown here is derived from an EMBL/GenBank/DDBJ whole genome shotgun (WGS) entry which is preliminary data.</text>
</comment>
<keyword evidence="4 5" id="KW-0671">Queuosine biosynthesis</keyword>
<comment type="similarity">
    <text evidence="5">Belongs to the QueA family.</text>
</comment>
<dbReference type="Proteomes" id="UP001243009">
    <property type="component" value="Unassembled WGS sequence"/>
</dbReference>
<dbReference type="SUPFAM" id="SSF111337">
    <property type="entry name" value="QueA-like"/>
    <property type="match status" value="1"/>
</dbReference>
<dbReference type="InterPro" id="IPR036100">
    <property type="entry name" value="QueA_sf"/>
</dbReference>
<dbReference type="EMBL" id="JAUTWS010000002">
    <property type="protein sequence ID" value="MDO9707242.1"/>
    <property type="molecule type" value="Genomic_DNA"/>
</dbReference>